<protein>
    <submittedName>
        <fullName evidence="1">Pectinacetylesterase</fullName>
    </submittedName>
</protein>
<dbReference type="PANTHER" id="PTHR21562">
    <property type="entry name" value="NOTUM-RELATED"/>
    <property type="match status" value="1"/>
</dbReference>
<organism evidence="1 2">
    <name type="scientific">Butyrivibrio hungatei DSM 14810</name>
    <dbReference type="NCBI Taxonomy" id="1121132"/>
    <lineage>
        <taxon>Bacteria</taxon>
        <taxon>Bacillati</taxon>
        <taxon>Bacillota</taxon>
        <taxon>Clostridia</taxon>
        <taxon>Lachnospirales</taxon>
        <taxon>Lachnospiraceae</taxon>
        <taxon>Butyrivibrio</taxon>
    </lineage>
</organism>
<name>A0A1M7S750_9FIRM</name>
<dbReference type="Proteomes" id="UP000184097">
    <property type="component" value="Unassembled WGS sequence"/>
</dbReference>
<evidence type="ECO:0000313" key="2">
    <source>
        <dbReference type="Proteomes" id="UP000184097"/>
    </source>
</evidence>
<dbReference type="InterPro" id="IPR004963">
    <property type="entry name" value="PAE/NOTUM"/>
</dbReference>
<dbReference type="AlphaFoldDB" id="A0A1M7S750"/>
<dbReference type="Pfam" id="PF03283">
    <property type="entry name" value="PAE"/>
    <property type="match status" value="1"/>
</dbReference>
<dbReference type="PANTHER" id="PTHR21562:SF83">
    <property type="entry name" value="PECTIN ACETYLESTERASE 4"/>
    <property type="match status" value="1"/>
</dbReference>
<reference evidence="1 2" key="1">
    <citation type="submission" date="2016-12" db="EMBL/GenBank/DDBJ databases">
        <authorList>
            <person name="Song W.-J."/>
            <person name="Kurnit D.M."/>
        </authorList>
    </citation>
    <scope>NUCLEOTIDE SEQUENCE [LARGE SCALE GENOMIC DNA]</scope>
    <source>
        <strain evidence="1 2">DSM 14810</strain>
    </source>
</reference>
<accession>A0A1M7S750</accession>
<proteinExistence type="predicted"/>
<dbReference type="GO" id="GO:0016787">
    <property type="term" value="F:hydrolase activity"/>
    <property type="evidence" value="ECO:0007669"/>
    <property type="project" value="InterPro"/>
</dbReference>
<evidence type="ECO:0000313" key="1">
    <source>
        <dbReference type="EMBL" id="SHN54286.1"/>
    </source>
</evidence>
<sequence>MTVTMSLKNRLNRKNLKRGIVFASKVGDFVENSIGKVMEDKNKLADELPENPENMKWYRVSLDKGLSGDGSEYYIYVKKADPKKLCIFFSGGGVAWNEYTAARPVTGGKVAAGLPNYYWNNLRPFTQLMNINIGITDIASDKNPFKDWSFVVITYATGDFHVGNNDYPYKTEDGRDDILHFHGYVNFLESMKVAKELIPAPDKLLIAGNSAGAFAVPALAGEIIDDYYPNTRSITVFSDSGQLLYKNWRKTAKNIWRSKDSIWKSIHSDNITLDWYKELFRKYGDKIRYLYSSSDRDYLLSAYYNDIINKKYETDQDVQEDYYNQLIDMVHELKEITPAFGIFINNWKIPLITMGGTVHTSVRELHFTAFTQDGISMAKWLADAVDGKVYDVGMDLLSNNKNKSKKRRNLRKL</sequence>
<dbReference type="EMBL" id="FRDH01000004">
    <property type="protein sequence ID" value="SHN54286.1"/>
    <property type="molecule type" value="Genomic_DNA"/>
</dbReference>
<gene>
    <name evidence="1" type="ORF">SAMN02745247_01199</name>
</gene>